<protein>
    <submittedName>
        <fullName evidence="2">Uncharacterized protein</fullName>
    </submittedName>
</protein>
<reference evidence="2 3" key="1">
    <citation type="submission" date="2024-01" db="EMBL/GenBank/DDBJ databases">
        <title>The genome of the rayed Mediterranean limpet Patella caerulea (Linnaeus, 1758).</title>
        <authorList>
            <person name="Anh-Thu Weber A."/>
            <person name="Halstead-Nussloch G."/>
        </authorList>
    </citation>
    <scope>NUCLEOTIDE SEQUENCE [LARGE SCALE GENOMIC DNA]</scope>
    <source>
        <strain evidence="2">AATW-2023a</strain>
        <tissue evidence="2">Whole specimen</tissue>
    </source>
</reference>
<gene>
    <name evidence="2" type="ORF">SNE40_000703</name>
</gene>
<name>A0AAN8KH28_PATCE</name>
<keyword evidence="3" id="KW-1185">Reference proteome</keyword>
<evidence type="ECO:0000313" key="2">
    <source>
        <dbReference type="EMBL" id="KAK6195232.1"/>
    </source>
</evidence>
<accession>A0AAN8KH28</accession>
<feature type="region of interest" description="Disordered" evidence="1">
    <location>
        <begin position="82"/>
        <end position="110"/>
    </location>
</feature>
<proteinExistence type="predicted"/>
<dbReference type="AlphaFoldDB" id="A0AAN8KH28"/>
<organism evidence="2 3">
    <name type="scientific">Patella caerulea</name>
    <name type="common">Rayed Mediterranean limpet</name>
    <dbReference type="NCBI Taxonomy" id="87958"/>
    <lineage>
        <taxon>Eukaryota</taxon>
        <taxon>Metazoa</taxon>
        <taxon>Spiralia</taxon>
        <taxon>Lophotrochozoa</taxon>
        <taxon>Mollusca</taxon>
        <taxon>Gastropoda</taxon>
        <taxon>Patellogastropoda</taxon>
        <taxon>Patelloidea</taxon>
        <taxon>Patellidae</taxon>
        <taxon>Patella</taxon>
    </lineage>
</organism>
<dbReference type="Proteomes" id="UP001347796">
    <property type="component" value="Unassembled WGS sequence"/>
</dbReference>
<evidence type="ECO:0000256" key="1">
    <source>
        <dbReference type="SAM" id="MobiDB-lite"/>
    </source>
</evidence>
<dbReference type="EMBL" id="JAZGQO010000001">
    <property type="protein sequence ID" value="KAK6195232.1"/>
    <property type="molecule type" value="Genomic_DNA"/>
</dbReference>
<comment type="caution">
    <text evidence="2">The sequence shown here is derived from an EMBL/GenBank/DDBJ whole genome shotgun (WGS) entry which is preliminary data.</text>
</comment>
<evidence type="ECO:0000313" key="3">
    <source>
        <dbReference type="Proteomes" id="UP001347796"/>
    </source>
</evidence>
<sequence length="233" mass="24770">MLGFAIIQTQNELETCRVSQTSLAATEDATTQASISTDQSVVGPPPQSALLGEPVVAQALIEPVQLPEGDILPDPAIVPDVSGEEFDLPSDNQYEEDHQSAPGVSTGTVQNDHVGSLSKVSLPLTVKNIKGHKVNLIKRHFGFGFGFMLDIMISRLERFEEALMNCRISIGESSINQTTIGILDVSHTTSFPTPTLAVVPISTQAPMETTAITVTSTLTPTSTSIPAETTTIN</sequence>